<proteinExistence type="predicted"/>
<dbReference type="InterPro" id="IPR000182">
    <property type="entry name" value="GNAT_dom"/>
</dbReference>
<feature type="domain" description="N-acetyltransferase" evidence="1">
    <location>
        <begin position="1"/>
        <end position="151"/>
    </location>
</feature>
<dbReference type="Gene3D" id="3.40.630.30">
    <property type="match status" value="1"/>
</dbReference>
<keyword evidence="3" id="KW-1185">Reference proteome</keyword>
<dbReference type="Pfam" id="PF00583">
    <property type="entry name" value="Acetyltransf_1"/>
    <property type="match status" value="1"/>
</dbReference>
<sequence>MQLIEVSPNDIATELLLEADPCVNSIARYLNEQSFCFAAYVPTTETAVGACIVDKKAAHSVEIMNISIAPQHQKLGIGTALLNFVLEQLKAKGVTRVELGTGTFGHQLSYYQRCGFRVDAVIKDHFIDNYDQPIFENGIQHQDMLRLYIEL</sequence>
<dbReference type="KEGG" id="smai:EXU30_04700"/>
<dbReference type="RefSeq" id="WP_130598054.1">
    <property type="nucleotide sequence ID" value="NZ_CP036200.1"/>
</dbReference>
<dbReference type="InterPro" id="IPR016181">
    <property type="entry name" value="Acyl_CoA_acyltransferase"/>
</dbReference>
<evidence type="ECO:0000313" key="2">
    <source>
        <dbReference type="EMBL" id="QBF82081.1"/>
    </source>
</evidence>
<dbReference type="SUPFAM" id="SSF55729">
    <property type="entry name" value="Acyl-CoA N-acyltransferases (Nat)"/>
    <property type="match status" value="1"/>
</dbReference>
<name>A0A411PEV4_9GAMM</name>
<protein>
    <submittedName>
        <fullName evidence="2">GNAT family N-acetyltransferase</fullName>
    </submittedName>
</protein>
<gene>
    <name evidence="2" type="ORF">EXU30_04700</name>
</gene>
<keyword evidence="2" id="KW-0808">Transferase</keyword>
<dbReference type="Proteomes" id="UP000291106">
    <property type="component" value="Chromosome"/>
</dbReference>
<accession>A0A411PEV4</accession>
<evidence type="ECO:0000313" key="3">
    <source>
        <dbReference type="Proteomes" id="UP000291106"/>
    </source>
</evidence>
<dbReference type="CDD" id="cd04301">
    <property type="entry name" value="NAT_SF"/>
    <property type="match status" value="1"/>
</dbReference>
<dbReference type="GO" id="GO:0016747">
    <property type="term" value="F:acyltransferase activity, transferring groups other than amino-acyl groups"/>
    <property type="evidence" value="ECO:0007669"/>
    <property type="project" value="InterPro"/>
</dbReference>
<evidence type="ECO:0000259" key="1">
    <source>
        <dbReference type="PROSITE" id="PS51186"/>
    </source>
</evidence>
<reference evidence="2 3" key="1">
    <citation type="submission" date="2019-02" db="EMBL/GenBank/DDBJ databases">
        <title>Shewanella sp. D4-2 isolated from Dokdo Island.</title>
        <authorList>
            <person name="Baek K."/>
        </authorList>
    </citation>
    <scope>NUCLEOTIDE SEQUENCE [LARGE SCALE GENOMIC DNA]</scope>
    <source>
        <strain evidence="2 3">D4-2</strain>
    </source>
</reference>
<dbReference type="AlphaFoldDB" id="A0A411PEV4"/>
<dbReference type="OrthoDB" id="9813917at2"/>
<dbReference type="EMBL" id="CP036200">
    <property type="protein sequence ID" value="QBF82081.1"/>
    <property type="molecule type" value="Genomic_DNA"/>
</dbReference>
<organism evidence="2 3">
    <name type="scientific">Shewanella maritima</name>
    <dbReference type="NCBI Taxonomy" id="2520507"/>
    <lineage>
        <taxon>Bacteria</taxon>
        <taxon>Pseudomonadati</taxon>
        <taxon>Pseudomonadota</taxon>
        <taxon>Gammaproteobacteria</taxon>
        <taxon>Alteromonadales</taxon>
        <taxon>Shewanellaceae</taxon>
        <taxon>Shewanella</taxon>
    </lineage>
</organism>
<dbReference type="PROSITE" id="PS51186">
    <property type="entry name" value="GNAT"/>
    <property type="match status" value="1"/>
</dbReference>